<keyword evidence="2" id="KW-0963">Cytoplasm</keyword>
<evidence type="ECO:0000256" key="2">
    <source>
        <dbReference type="ARBA" id="ARBA00022490"/>
    </source>
</evidence>
<sequence>MIFFIGHCIVRMMISFDGTRQSMQASIDHFRTEIAAIRTGRAVPALIENIVCNAYGGTARLAVKELGTISTSDVQTLIVAPWDPSVLGEIRQGILAANVGLTPIIDNNLIRIPIPALTTERREEYAKLLHQKIEETKISIRNIRQDKMREIKTSFEDKKISEDEKFKAESNLQKITDEFVGKAEELGAKKEQEIMGL</sequence>
<accession>A0A2H0WQS3</accession>
<keyword evidence="3" id="KW-0648">Protein biosynthesis</keyword>
<dbReference type="Gene3D" id="3.30.1360.40">
    <property type="match status" value="1"/>
</dbReference>
<dbReference type="SUPFAM" id="SSF55194">
    <property type="entry name" value="Ribosome recycling factor, RRF"/>
    <property type="match status" value="1"/>
</dbReference>
<evidence type="ECO:0000256" key="1">
    <source>
        <dbReference type="ARBA" id="ARBA00005912"/>
    </source>
</evidence>
<dbReference type="GO" id="GO:0006412">
    <property type="term" value="P:translation"/>
    <property type="evidence" value="ECO:0007669"/>
    <property type="project" value="UniProtKB-KW"/>
</dbReference>
<dbReference type="NCBIfam" id="TIGR00496">
    <property type="entry name" value="frr"/>
    <property type="match status" value="1"/>
</dbReference>
<dbReference type="InterPro" id="IPR023584">
    <property type="entry name" value="Ribosome_recyc_fac_dom"/>
</dbReference>
<dbReference type="Gene3D" id="1.10.132.20">
    <property type="entry name" value="Ribosome-recycling factor"/>
    <property type="match status" value="1"/>
</dbReference>
<evidence type="ECO:0000256" key="3">
    <source>
        <dbReference type="ARBA" id="ARBA00022917"/>
    </source>
</evidence>
<dbReference type="Pfam" id="PF01765">
    <property type="entry name" value="RRF"/>
    <property type="match status" value="1"/>
</dbReference>
<proteinExistence type="inferred from homology"/>
<dbReference type="FunFam" id="1.10.132.20:FF:000001">
    <property type="entry name" value="Ribosome-recycling factor"/>
    <property type="match status" value="1"/>
</dbReference>
<dbReference type="PANTHER" id="PTHR20982:SF3">
    <property type="entry name" value="MITOCHONDRIAL RIBOSOME RECYCLING FACTOR PSEUDO 1"/>
    <property type="match status" value="1"/>
</dbReference>
<reference evidence="6" key="1">
    <citation type="submission" date="2017-09" db="EMBL/GenBank/DDBJ databases">
        <title>Depth-based differentiation of microbial function through sediment-hosted aquifers and enrichment of novel symbionts in the deep terrestrial subsurface.</title>
        <authorList>
            <person name="Probst A.J."/>
            <person name="Ladd B."/>
            <person name="Jarett J.K."/>
            <person name="Geller-Mcgrath D.E."/>
            <person name="Sieber C.M.K."/>
            <person name="Emerson J.B."/>
            <person name="Anantharaman K."/>
            <person name="Thomas B.C."/>
            <person name="Malmstrom R."/>
            <person name="Stieglmeier M."/>
            <person name="Klingl A."/>
            <person name="Woyke T."/>
            <person name="Ryan C.M."/>
            <person name="Banfield J.F."/>
        </authorList>
    </citation>
    <scope>NUCLEOTIDE SEQUENCE [LARGE SCALE GENOMIC DNA]</scope>
</reference>
<dbReference type="InterPro" id="IPR036191">
    <property type="entry name" value="RRF_sf"/>
</dbReference>
<name>A0A2H0WQS3_9BACT</name>
<dbReference type="CDD" id="cd00520">
    <property type="entry name" value="RRF"/>
    <property type="match status" value="1"/>
</dbReference>
<dbReference type="EMBL" id="PEZI01000074">
    <property type="protein sequence ID" value="PIS14269.1"/>
    <property type="molecule type" value="Genomic_DNA"/>
</dbReference>
<dbReference type="Proteomes" id="UP000230775">
    <property type="component" value="Unassembled WGS sequence"/>
</dbReference>
<evidence type="ECO:0000313" key="6">
    <source>
        <dbReference type="Proteomes" id="UP000230775"/>
    </source>
</evidence>
<feature type="domain" description="Ribosome recycling factor" evidence="4">
    <location>
        <begin position="31"/>
        <end position="195"/>
    </location>
</feature>
<comment type="caution">
    <text evidence="5">The sequence shown here is derived from an EMBL/GenBank/DDBJ whole genome shotgun (WGS) entry which is preliminary data.</text>
</comment>
<dbReference type="GO" id="GO:0043023">
    <property type="term" value="F:ribosomal large subunit binding"/>
    <property type="evidence" value="ECO:0007669"/>
    <property type="project" value="TreeGrafter"/>
</dbReference>
<organism evidence="5 6">
    <name type="scientific">Candidatus Shapirobacteria bacterium CG09_land_8_20_14_0_10_39_12</name>
    <dbReference type="NCBI Taxonomy" id="1974885"/>
    <lineage>
        <taxon>Bacteria</taxon>
        <taxon>Candidatus Shapironibacteriota</taxon>
    </lineage>
</organism>
<protein>
    <submittedName>
        <fullName evidence="5">Ribosome recycling factor</fullName>
    </submittedName>
</protein>
<dbReference type="InterPro" id="IPR002661">
    <property type="entry name" value="Ribosome_recyc_fac"/>
</dbReference>
<evidence type="ECO:0000259" key="4">
    <source>
        <dbReference type="Pfam" id="PF01765"/>
    </source>
</evidence>
<gene>
    <name evidence="5" type="ORF">COT64_03555</name>
</gene>
<dbReference type="PANTHER" id="PTHR20982">
    <property type="entry name" value="RIBOSOME RECYCLING FACTOR"/>
    <property type="match status" value="1"/>
</dbReference>
<evidence type="ECO:0000313" key="5">
    <source>
        <dbReference type="EMBL" id="PIS14269.1"/>
    </source>
</evidence>
<comment type="similarity">
    <text evidence="1">Belongs to the RRF family.</text>
</comment>
<dbReference type="AlphaFoldDB" id="A0A2H0WQS3"/>